<feature type="compositionally biased region" description="Basic and acidic residues" evidence="5">
    <location>
        <begin position="771"/>
        <end position="782"/>
    </location>
</feature>
<feature type="region of interest" description="Disordered" evidence="5">
    <location>
        <begin position="644"/>
        <end position="696"/>
    </location>
</feature>
<evidence type="ECO:0000313" key="8">
    <source>
        <dbReference type="Proteomes" id="UP000092583"/>
    </source>
</evidence>
<evidence type="ECO:0000313" key="7">
    <source>
        <dbReference type="EMBL" id="OCF58469.1"/>
    </source>
</evidence>
<feature type="compositionally biased region" description="Polar residues" evidence="5">
    <location>
        <begin position="86"/>
        <end position="98"/>
    </location>
</feature>
<reference evidence="8" key="2">
    <citation type="submission" date="2013-12" db="EMBL/GenBank/DDBJ databases">
        <title>Evolution of pathogenesis and genome organization in the Tremellales.</title>
        <authorList>
            <person name="Cuomo C."/>
            <person name="Litvintseva A."/>
            <person name="Heitman J."/>
            <person name="Chen Y."/>
            <person name="Sun S."/>
            <person name="Springer D."/>
            <person name="Dromer F."/>
            <person name="Young S."/>
            <person name="Zeng Q."/>
            <person name="Chapman S."/>
            <person name="Gujja S."/>
            <person name="Saif S."/>
            <person name="Birren B."/>
        </authorList>
    </citation>
    <scope>NUCLEOTIDE SEQUENCE [LARGE SCALE GENOMIC DNA]</scope>
    <source>
        <strain evidence="8">CBS 10435</strain>
    </source>
</reference>
<feature type="compositionally biased region" description="Basic and acidic residues" evidence="5">
    <location>
        <begin position="173"/>
        <end position="187"/>
    </location>
</feature>
<keyword evidence="1" id="KW-0479">Metal-binding</keyword>
<proteinExistence type="predicted"/>
<dbReference type="SUPFAM" id="SSF57850">
    <property type="entry name" value="RING/U-box"/>
    <property type="match status" value="1"/>
</dbReference>
<evidence type="ECO:0000256" key="4">
    <source>
        <dbReference type="PROSITE-ProRule" id="PRU00175"/>
    </source>
</evidence>
<evidence type="ECO:0000256" key="2">
    <source>
        <dbReference type="ARBA" id="ARBA00022771"/>
    </source>
</evidence>
<evidence type="ECO:0000259" key="6">
    <source>
        <dbReference type="PROSITE" id="PS50089"/>
    </source>
</evidence>
<dbReference type="InterPro" id="IPR013083">
    <property type="entry name" value="Znf_RING/FYVE/PHD"/>
</dbReference>
<dbReference type="PANTHER" id="PTHR14155:SF627">
    <property type="entry name" value="OS06G0192800 PROTEIN"/>
    <property type="match status" value="1"/>
</dbReference>
<feature type="region of interest" description="Disordered" evidence="5">
    <location>
        <begin position="812"/>
        <end position="845"/>
    </location>
</feature>
<protein>
    <recommendedName>
        <fullName evidence="6">RING-type domain-containing protein</fullName>
    </recommendedName>
</protein>
<feature type="region of interest" description="Disordered" evidence="5">
    <location>
        <begin position="82"/>
        <end position="187"/>
    </location>
</feature>
<dbReference type="STRING" id="1331196.A0A1B9ISG7"/>
<feature type="compositionally biased region" description="Polar residues" evidence="5">
    <location>
        <begin position="603"/>
        <end position="620"/>
    </location>
</feature>
<feature type="compositionally biased region" description="Basic and acidic residues" evidence="5">
    <location>
        <begin position="411"/>
        <end position="429"/>
    </location>
</feature>
<feature type="region of interest" description="Disordered" evidence="5">
    <location>
        <begin position="448"/>
        <end position="627"/>
    </location>
</feature>
<feature type="compositionally biased region" description="Low complexity" evidence="5">
    <location>
        <begin position="342"/>
        <end position="360"/>
    </location>
</feature>
<feature type="compositionally biased region" description="Pro residues" evidence="5">
    <location>
        <begin position="957"/>
        <end position="966"/>
    </location>
</feature>
<name>A0A1B9ISG7_9TREE</name>
<keyword evidence="3" id="KW-0862">Zinc</keyword>
<feature type="domain" description="RING-type" evidence="6">
    <location>
        <begin position="1228"/>
        <end position="1270"/>
    </location>
</feature>
<feature type="compositionally biased region" description="Polar residues" evidence="5">
    <location>
        <begin position="152"/>
        <end position="164"/>
    </location>
</feature>
<dbReference type="PANTHER" id="PTHR14155">
    <property type="entry name" value="RING FINGER DOMAIN-CONTAINING"/>
    <property type="match status" value="1"/>
</dbReference>
<keyword evidence="2 4" id="KW-0863">Zinc-finger</keyword>
<feature type="region of interest" description="Disordered" evidence="5">
    <location>
        <begin position="217"/>
        <end position="266"/>
    </location>
</feature>
<feature type="compositionally biased region" description="Low complexity" evidence="5">
    <location>
        <begin position="575"/>
        <end position="597"/>
    </location>
</feature>
<dbReference type="Pfam" id="PF13639">
    <property type="entry name" value="zf-RING_2"/>
    <property type="match status" value="1"/>
</dbReference>
<feature type="compositionally biased region" description="Low complexity" evidence="5">
    <location>
        <begin position="227"/>
        <end position="237"/>
    </location>
</feature>
<organism evidence="7 8">
    <name type="scientific">Kwoniella mangroviensis CBS 10435</name>
    <dbReference type="NCBI Taxonomy" id="1331196"/>
    <lineage>
        <taxon>Eukaryota</taxon>
        <taxon>Fungi</taxon>
        <taxon>Dikarya</taxon>
        <taxon>Basidiomycota</taxon>
        <taxon>Agaricomycotina</taxon>
        <taxon>Tremellomycetes</taxon>
        <taxon>Tremellales</taxon>
        <taxon>Cryptococcaceae</taxon>
        <taxon>Kwoniella</taxon>
    </lineage>
</organism>
<dbReference type="OrthoDB" id="8062037at2759"/>
<feature type="compositionally biased region" description="Basic and acidic residues" evidence="5">
    <location>
        <begin position="497"/>
        <end position="517"/>
    </location>
</feature>
<evidence type="ECO:0000256" key="5">
    <source>
        <dbReference type="SAM" id="MobiDB-lite"/>
    </source>
</evidence>
<feature type="compositionally biased region" description="Pro residues" evidence="5">
    <location>
        <begin position="45"/>
        <end position="57"/>
    </location>
</feature>
<feature type="region of interest" description="Disordered" evidence="5">
    <location>
        <begin position="1"/>
        <end position="62"/>
    </location>
</feature>
<feature type="compositionally biased region" description="Polar residues" evidence="5">
    <location>
        <begin position="1106"/>
        <end position="1140"/>
    </location>
</feature>
<feature type="compositionally biased region" description="Polar residues" evidence="5">
    <location>
        <begin position="673"/>
        <end position="690"/>
    </location>
</feature>
<feature type="compositionally biased region" description="Basic and acidic residues" evidence="5">
    <location>
        <begin position="545"/>
        <end position="557"/>
    </location>
</feature>
<feature type="compositionally biased region" description="Pro residues" evidence="5">
    <location>
        <begin position="291"/>
        <end position="301"/>
    </location>
</feature>
<feature type="compositionally biased region" description="Basic and acidic residues" evidence="5">
    <location>
        <begin position="448"/>
        <end position="462"/>
    </location>
</feature>
<dbReference type="EMBL" id="KI669462">
    <property type="protein sequence ID" value="OCF58469.1"/>
    <property type="molecule type" value="Genomic_DNA"/>
</dbReference>
<evidence type="ECO:0000256" key="1">
    <source>
        <dbReference type="ARBA" id="ARBA00022723"/>
    </source>
</evidence>
<feature type="region of interest" description="Disordered" evidence="5">
    <location>
        <begin position="285"/>
        <end position="429"/>
    </location>
</feature>
<reference evidence="7 8" key="1">
    <citation type="submission" date="2013-07" db="EMBL/GenBank/DDBJ databases">
        <title>The Genome Sequence of Kwoniella mangroviensis CBS10435.</title>
        <authorList>
            <consortium name="The Broad Institute Genome Sequencing Platform"/>
            <person name="Cuomo C."/>
            <person name="Litvintseva A."/>
            <person name="Chen Y."/>
            <person name="Heitman J."/>
            <person name="Sun S."/>
            <person name="Springer D."/>
            <person name="Dromer F."/>
            <person name="Young S.K."/>
            <person name="Zeng Q."/>
            <person name="Gargeya S."/>
            <person name="Fitzgerald M."/>
            <person name="Abouelleil A."/>
            <person name="Alvarado L."/>
            <person name="Berlin A.M."/>
            <person name="Chapman S.B."/>
            <person name="Dewar J."/>
            <person name="Goldberg J."/>
            <person name="Griggs A."/>
            <person name="Gujja S."/>
            <person name="Hansen M."/>
            <person name="Howarth C."/>
            <person name="Imamovic A."/>
            <person name="Larimer J."/>
            <person name="McCowan C."/>
            <person name="Murphy C."/>
            <person name="Pearson M."/>
            <person name="Priest M."/>
            <person name="Roberts A."/>
            <person name="Saif S."/>
            <person name="Shea T."/>
            <person name="Sykes S."/>
            <person name="Wortman J."/>
            <person name="Nusbaum C."/>
            <person name="Birren B."/>
        </authorList>
    </citation>
    <scope>NUCLEOTIDE SEQUENCE [LARGE SCALE GENOMIC DNA]</scope>
    <source>
        <strain evidence="7 8">CBS 10435</strain>
    </source>
</reference>
<sequence>MNTGRTGVATPAAAMGRRRDEPSGSRGNTPAGGVRAKPRKKPKPSSSPTPRVGPIPAPYLALAPTPISSLSASTIDQLAATAATTSSNLILPSSYVRSSQERRNRSTPNLNTAGEGAEEAGPSSRPANSRQQQQQQKYVTSLLSPPTIIPGGTSSTPRIPSTQPQAPPNTRRRSADRAREGISTRRSQERLRELVIGNPSLTSLGQLGQILESGHLPEETNEESDLARAQQDVQAQAQRRRRRIVRGDTAETSGVRRRLTVSSREEGRALGLARRASMRRTNVWDDIPEAGEPPPPFPFPTPSTARLPPAFGTTPDTANSSQSPPDERPRSPPPSFEIATGLSTAPSPALPTSSSTPSTPRAEAKRPILTVSTSIPQVNEPDSADPTAESPSSTHYASAPSSPTHTVIGFEDIRASERTKREERDDRKAWNEDLLAGYTLEERVRREMDRRKGREVIKHNGEDEVGSEGSEETEGVEVPIQDEFPTEPESSDPTGIEDTHYAERPPSRLEEHLEYKTETSISRAGEETPIITNDHGPSSEYSQLMKDETNVSDEKLNDPSADSLSTSDNDKERGISAGSSDAASISTSVVSSDTHSAIRQSEEGSSSKMETAAQSGSPQKTVEDSLKVQAPPVQAIIAEPAAPITTPLFPASQEGVQDQSNTIKTPKRRKPSRSSTVETESSPNASSSLNVKRLSVPEFSPFRPQLDRALSHEPLFSKHGWNGSPELESSAHLGTILGNDQATENFSERPIDQAVRTALPSKSSLPPSREAALKRRNLESKSPKPGVPPSAAMSLPKPKANVKIVEQKPISGPLINFDTPSSSPPGSVISTAQVDSRERPTSSDISALAASSAELLTLLELQDQIFEPNDGEPIAESSAQGAARMARKPPPPPPKRNIDPGVTRRVPPPLPKGQAQSPPAKNNLEEASSPSIESGRPAIAPRRAPPPIPPRLNLIPRQPPPLPPRVNPNDDKSSHTTPMSPSAESDDTIKAFSPAVAPRLSLTGPNPGHVNKPKGPRPRPPPPRARQTSCFKGFSPLASRPAEINLESANPATTDTVSEIPLSNRPNNDRAQSDFPHLVSPVEAEAKQEERERVIERSSSAMNLGASESRSSDTNSVRQPESPVQPQASLPLSDVGQSSGEAEEVRREWTDLDLLVSRIQDLPSDQTGVYEGYTQISQFLGPSKSQAATPAALANLLPGLINVDSRRTTPQGKVKLKLSLLGLRVTKCGICLSQFKAGEKGVMLPMCSHVGHESCARRWFRERGSCWVCRMVLPEE</sequence>
<gene>
    <name evidence="7" type="ORF">L486_04502</name>
</gene>
<feature type="region of interest" description="Disordered" evidence="5">
    <location>
        <begin position="867"/>
        <end position="1144"/>
    </location>
</feature>
<feature type="compositionally biased region" description="Polar residues" evidence="5">
    <location>
        <begin position="654"/>
        <end position="664"/>
    </location>
</feature>
<feature type="compositionally biased region" description="Basic and acidic residues" evidence="5">
    <location>
        <begin position="1084"/>
        <end position="1096"/>
    </location>
</feature>
<dbReference type="Gene3D" id="3.30.40.10">
    <property type="entry name" value="Zinc/RING finger domain, C3HC4 (zinc finger)"/>
    <property type="match status" value="1"/>
</dbReference>
<feature type="region of interest" description="Disordered" evidence="5">
    <location>
        <begin position="715"/>
        <end position="800"/>
    </location>
</feature>
<accession>A0A1B9ISG7</accession>
<dbReference type="AlphaFoldDB" id="A0A1B9ISG7"/>
<evidence type="ECO:0000256" key="3">
    <source>
        <dbReference type="ARBA" id="ARBA00022833"/>
    </source>
</evidence>
<dbReference type="GO" id="GO:0008270">
    <property type="term" value="F:zinc ion binding"/>
    <property type="evidence" value="ECO:0007669"/>
    <property type="project" value="UniProtKB-KW"/>
</dbReference>
<feature type="compositionally biased region" description="Polar residues" evidence="5">
    <location>
        <begin position="389"/>
        <end position="405"/>
    </location>
</feature>
<feature type="compositionally biased region" description="Polar residues" evidence="5">
    <location>
        <begin position="914"/>
        <end position="932"/>
    </location>
</feature>
<dbReference type="InterPro" id="IPR053238">
    <property type="entry name" value="RING-H2_zinc_finger"/>
</dbReference>
<keyword evidence="8" id="KW-1185">Reference proteome</keyword>
<feature type="compositionally biased region" description="Polar residues" evidence="5">
    <location>
        <begin position="818"/>
        <end position="834"/>
    </location>
</feature>
<dbReference type="InterPro" id="IPR001841">
    <property type="entry name" value="Znf_RING"/>
</dbReference>
<feature type="compositionally biased region" description="Polar residues" evidence="5">
    <location>
        <begin position="1047"/>
        <end position="1057"/>
    </location>
</feature>
<dbReference type="Proteomes" id="UP000092583">
    <property type="component" value="Unassembled WGS sequence"/>
</dbReference>
<dbReference type="PROSITE" id="PS50089">
    <property type="entry name" value="ZF_RING_2"/>
    <property type="match status" value="1"/>
</dbReference>
<feature type="compositionally biased region" description="Acidic residues" evidence="5">
    <location>
        <begin position="463"/>
        <end position="475"/>
    </location>
</feature>